<evidence type="ECO:0000313" key="5">
    <source>
        <dbReference type="Proteomes" id="UP001606099"/>
    </source>
</evidence>
<accession>A0ABW7FWF6</accession>
<sequence>MNLATRCTACGTIFRVVQDQLRVSEGWVRCGRCAEIFDAQQQLFDLSREAPPPWPTVEDVAEHNTAAATQPEPAPDAEAAHSPSQVAPPALATSSHAHIDEANLLESVWPQSAPAPRSEPAPHNGSPPPQPDSVMQISAEQARTQTSPSSDFDRIEPILDAASALPPPLHTAGDVLSDLALEQAAATDSRLWEELAPSYLSATADPTQAQVATPSFIRQAERRARWQRPGVRLALGTLGLILTLVLSLQLGWHFRDRLSAQHPGLRPSLQAMCAAFGCSIGPWQHVEGIAVQSSSLVQEGSSGRNYRLNLVLKNKTEWDLALPSVDLSVSDSNGRLIARRMLAASELTPALASLPAGSEQALHYVFSSGSQAVVGYNIEVFEP</sequence>
<feature type="domain" description="Zinc finger/thioredoxin putative" evidence="3">
    <location>
        <begin position="3"/>
        <end position="39"/>
    </location>
</feature>
<keyword evidence="2" id="KW-1133">Transmembrane helix</keyword>
<feature type="transmembrane region" description="Helical" evidence="2">
    <location>
        <begin position="231"/>
        <end position="252"/>
    </location>
</feature>
<organism evidence="4 5">
    <name type="scientific">Roseateles rivi</name>
    <dbReference type="NCBI Taxonomy" id="3299028"/>
    <lineage>
        <taxon>Bacteria</taxon>
        <taxon>Pseudomonadati</taxon>
        <taxon>Pseudomonadota</taxon>
        <taxon>Betaproteobacteria</taxon>
        <taxon>Burkholderiales</taxon>
        <taxon>Sphaerotilaceae</taxon>
        <taxon>Roseateles</taxon>
    </lineage>
</organism>
<dbReference type="Proteomes" id="UP001606099">
    <property type="component" value="Unassembled WGS sequence"/>
</dbReference>
<keyword evidence="2" id="KW-0472">Membrane</keyword>
<dbReference type="EMBL" id="JBIGHZ010000003">
    <property type="protein sequence ID" value="MFG6448585.1"/>
    <property type="molecule type" value="Genomic_DNA"/>
</dbReference>
<reference evidence="4 5" key="1">
    <citation type="submission" date="2024-08" db="EMBL/GenBank/DDBJ databases">
        <authorList>
            <person name="Lu H."/>
        </authorList>
    </citation>
    <scope>NUCLEOTIDE SEQUENCE [LARGE SCALE GENOMIC DNA]</scope>
    <source>
        <strain evidence="4 5">BYS180W</strain>
    </source>
</reference>
<feature type="compositionally biased region" description="Polar residues" evidence="1">
    <location>
        <begin position="133"/>
        <end position="150"/>
    </location>
</feature>
<proteinExistence type="predicted"/>
<keyword evidence="2" id="KW-0812">Transmembrane</keyword>
<evidence type="ECO:0000256" key="2">
    <source>
        <dbReference type="SAM" id="Phobius"/>
    </source>
</evidence>
<evidence type="ECO:0000256" key="1">
    <source>
        <dbReference type="SAM" id="MobiDB-lite"/>
    </source>
</evidence>
<dbReference type="Pfam" id="PF13719">
    <property type="entry name" value="Zn_ribbon_5"/>
    <property type="match status" value="1"/>
</dbReference>
<dbReference type="RefSeq" id="WP_394460946.1">
    <property type="nucleotide sequence ID" value="NZ_JBIGHZ010000003.1"/>
</dbReference>
<evidence type="ECO:0000313" key="4">
    <source>
        <dbReference type="EMBL" id="MFG6448585.1"/>
    </source>
</evidence>
<dbReference type="InterPro" id="IPR021834">
    <property type="entry name" value="DUF3426"/>
</dbReference>
<dbReference type="NCBIfam" id="TIGR02098">
    <property type="entry name" value="MJ0042_CXXC"/>
    <property type="match status" value="1"/>
</dbReference>
<protein>
    <submittedName>
        <fullName evidence="4">DUF3426 domain-containing protein</fullName>
    </submittedName>
</protein>
<evidence type="ECO:0000259" key="3">
    <source>
        <dbReference type="Pfam" id="PF13719"/>
    </source>
</evidence>
<dbReference type="InterPro" id="IPR011723">
    <property type="entry name" value="Znf/thioredoxin_put"/>
</dbReference>
<feature type="region of interest" description="Disordered" evidence="1">
    <location>
        <begin position="63"/>
        <end position="93"/>
    </location>
</feature>
<keyword evidence="5" id="KW-1185">Reference proteome</keyword>
<feature type="region of interest" description="Disordered" evidence="1">
    <location>
        <begin position="111"/>
        <end position="152"/>
    </location>
</feature>
<name>A0ABW7FWF6_9BURK</name>
<comment type="caution">
    <text evidence="4">The sequence shown here is derived from an EMBL/GenBank/DDBJ whole genome shotgun (WGS) entry which is preliminary data.</text>
</comment>
<gene>
    <name evidence="4" type="ORF">ACG0Z6_10080</name>
</gene>
<dbReference type="Pfam" id="PF11906">
    <property type="entry name" value="DUF3426"/>
    <property type="match status" value="1"/>
</dbReference>